<dbReference type="GO" id="GO:0016787">
    <property type="term" value="F:hydrolase activity"/>
    <property type="evidence" value="ECO:0007669"/>
    <property type="project" value="InterPro"/>
</dbReference>
<gene>
    <name evidence="6" type="ORF">QI30_11700</name>
</gene>
<dbReference type="Proteomes" id="UP000288623">
    <property type="component" value="Unassembled WGS sequence"/>
</dbReference>
<evidence type="ECO:0000313" key="6">
    <source>
        <dbReference type="EMBL" id="RUS55581.1"/>
    </source>
</evidence>
<dbReference type="OrthoDB" id="2077914at2"/>
<dbReference type="Gene3D" id="3.40.50.300">
    <property type="entry name" value="P-loop containing nucleotide triphosphate hydrolases"/>
    <property type="match status" value="2"/>
</dbReference>
<dbReference type="RefSeq" id="WP_126990894.1">
    <property type="nucleotide sequence ID" value="NZ_JTFC01000031.1"/>
</dbReference>
<evidence type="ECO:0000256" key="3">
    <source>
        <dbReference type="ARBA" id="ARBA00023125"/>
    </source>
</evidence>
<proteinExistence type="predicted"/>
<feature type="domain" description="Helicase ATP-binding" evidence="4">
    <location>
        <begin position="128"/>
        <end position="280"/>
    </location>
</feature>
<comment type="caution">
    <text evidence="6">The sequence shown here is derived from an EMBL/GenBank/DDBJ whole genome shotgun (WGS) entry which is preliminary data.</text>
</comment>
<evidence type="ECO:0000259" key="4">
    <source>
        <dbReference type="PROSITE" id="PS51192"/>
    </source>
</evidence>
<dbReference type="GO" id="GO:0043138">
    <property type="term" value="F:3'-5' DNA helicase activity"/>
    <property type="evidence" value="ECO:0007669"/>
    <property type="project" value="TreeGrafter"/>
</dbReference>
<dbReference type="InterPro" id="IPR001650">
    <property type="entry name" value="Helicase_C-like"/>
</dbReference>
<dbReference type="GO" id="GO:0006310">
    <property type="term" value="P:DNA recombination"/>
    <property type="evidence" value="ECO:0007669"/>
    <property type="project" value="TreeGrafter"/>
</dbReference>
<dbReference type="PROSITE" id="PS51194">
    <property type="entry name" value="HELICASE_CTER"/>
    <property type="match status" value="1"/>
</dbReference>
<feature type="domain" description="Helicase C-terminal" evidence="5">
    <location>
        <begin position="311"/>
        <end position="446"/>
    </location>
</feature>
<dbReference type="GO" id="GO:0003677">
    <property type="term" value="F:DNA binding"/>
    <property type="evidence" value="ECO:0007669"/>
    <property type="project" value="UniProtKB-KW"/>
</dbReference>
<dbReference type="PROSITE" id="PS51192">
    <property type="entry name" value="HELICASE_ATP_BIND_1"/>
    <property type="match status" value="1"/>
</dbReference>
<evidence type="ECO:0000256" key="2">
    <source>
        <dbReference type="ARBA" id="ARBA00022840"/>
    </source>
</evidence>
<evidence type="ECO:0000313" key="7">
    <source>
        <dbReference type="Proteomes" id="UP000288623"/>
    </source>
</evidence>
<reference evidence="6 7" key="1">
    <citation type="submission" date="2014-11" db="EMBL/GenBank/DDBJ databases">
        <title>Genome sequence and analysis of novel Kurthia sp.</title>
        <authorList>
            <person name="Lawson J.N."/>
            <person name="Gonzalez J.E."/>
            <person name="Rinauldi L."/>
            <person name="Xuan Z."/>
            <person name="Firman A."/>
            <person name="Shaddox L."/>
            <person name="Trudeau A."/>
            <person name="Shah S."/>
            <person name="Reiman D."/>
        </authorList>
    </citation>
    <scope>NUCLEOTIDE SEQUENCE [LARGE SCALE GENOMIC DNA]</scope>
    <source>
        <strain evidence="6 7">3B1D</strain>
    </source>
</reference>
<dbReference type="SUPFAM" id="SSF52540">
    <property type="entry name" value="P-loop containing nucleoside triphosphate hydrolases"/>
    <property type="match status" value="1"/>
</dbReference>
<dbReference type="Pfam" id="PF00271">
    <property type="entry name" value="Helicase_C"/>
    <property type="match status" value="1"/>
</dbReference>
<organism evidence="6 7">
    <name type="scientific">Candidatus Kurthia intestinigallinarum</name>
    <dbReference type="NCBI Taxonomy" id="1562256"/>
    <lineage>
        <taxon>Bacteria</taxon>
        <taxon>Bacillati</taxon>
        <taxon>Bacillota</taxon>
        <taxon>Bacilli</taxon>
        <taxon>Bacillales</taxon>
        <taxon>Caryophanaceae</taxon>
        <taxon>Kurthia</taxon>
    </lineage>
</organism>
<dbReference type="Pfam" id="PF04851">
    <property type="entry name" value="ResIII"/>
    <property type="match status" value="1"/>
</dbReference>
<dbReference type="InterPro" id="IPR014001">
    <property type="entry name" value="Helicase_ATP-bd"/>
</dbReference>
<evidence type="ECO:0000259" key="5">
    <source>
        <dbReference type="PROSITE" id="PS51194"/>
    </source>
</evidence>
<dbReference type="EMBL" id="JTFC01000031">
    <property type="protein sequence ID" value="RUS55581.1"/>
    <property type="molecule type" value="Genomic_DNA"/>
</dbReference>
<dbReference type="AlphaFoldDB" id="A0A433RTV1"/>
<keyword evidence="7" id="KW-1185">Reference proteome</keyword>
<name>A0A433RTV1_9BACL</name>
<keyword evidence="2" id="KW-0067">ATP-binding</keyword>
<dbReference type="PANTHER" id="PTHR30580">
    <property type="entry name" value="PRIMOSOMAL PROTEIN N"/>
    <property type="match status" value="1"/>
</dbReference>
<evidence type="ECO:0000256" key="1">
    <source>
        <dbReference type="ARBA" id="ARBA00022741"/>
    </source>
</evidence>
<keyword evidence="1" id="KW-0547">Nucleotide-binding</keyword>
<accession>A0A433RTV1</accession>
<dbReference type="GO" id="GO:0005524">
    <property type="term" value="F:ATP binding"/>
    <property type="evidence" value="ECO:0007669"/>
    <property type="project" value="UniProtKB-KW"/>
</dbReference>
<sequence length="446" mass="49989">MNDELARLQQFLSGRIWPAGKLPFDESVIAKAKERQLIDDVQAIEFLKGKPSCRRCRCASFDTYIRYYCAKCDKICVYCRNCIQMGRLASCDTLVRWIGATATTDVKPKLQWQGQFTAAQARVSQELIDSVRAKRSHLVHAVCGAGKTEILFAAIEIALSMNWRVCVATPRTDVVLELAPRFQQVFPDVTVQALYGGAPLATSYSPFIVATTHQLFRFEDAFDIIFVDEADAFPYTFDVALQQAVVKARKQDGVTMLVTATPSINMQAQFQKTGAYSFIPRRFHGADLPVPRFASLWFYDKQLQMNRLPKKIARWIKNCEDKGQPYLLFFPTIALMKQAAHLFSVPAVYAEDAERKEKVLALRNGEVAGLLTTTILERGITIPRVQVAVIGAESAIFTASALIQISGRVGRAQHEPTGDIVFFHHGVTREMDAAKREILRLNAEVN</sequence>
<dbReference type="SMART" id="SM00487">
    <property type="entry name" value="DEXDc"/>
    <property type="match status" value="1"/>
</dbReference>
<dbReference type="GO" id="GO:0006302">
    <property type="term" value="P:double-strand break repair"/>
    <property type="evidence" value="ECO:0007669"/>
    <property type="project" value="TreeGrafter"/>
</dbReference>
<protein>
    <submittedName>
        <fullName evidence="6">Competence protein</fullName>
    </submittedName>
</protein>
<keyword evidence="3" id="KW-0238">DNA-binding</keyword>
<dbReference type="InterPro" id="IPR006935">
    <property type="entry name" value="Helicase/UvrB_N"/>
</dbReference>
<dbReference type="PANTHER" id="PTHR30580:SF1">
    <property type="entry name" value="COMF OPERON PROTEIN 1"/>
    <property type="match status" value="1"/>
</dbReference>
<dbReference type="GO" id="GO:0006270">
    <property type="term" value="P:DNA replication initiation"/>
    <property type="evidence" value="ECO:0007669"/>
    <property type="project" value="TreeGrafter"/>
</dbReference>
<dbReference type="SMART" id="SM00490">
    <property type="entry name" value="HELICc"/>
    <property type="match status" value="1"/>
</dbReference>
<dbReference type="InterPro" id="IPR027417">
    <property type="entry name" value="P-loop_NTPase"/>
</dbReference>